<reference evidence="1" key="1">
    <citation type="submission" date="2023-10" db="EMBL/GenBank/DDBJ databases">
        <title>Genome assembly of Pristionchus species.</title>
        <authorList>
            <person name="Yoshida K."/>
            <person name="Sommer R.J."/>
        </authorList>
    </citation>
    <scope>NUCLEOTIDE SEQUENCE</scope>
    <source>
        <strain evidence="1">RS5133</strain>
    </source>
</reference>
<name>A0AAV5VI96_9BILA</name>
<evidence type="ECO:0000313" key="1">
    <source>
        <dbReference type="EMBL" id="GMT17817.1"/>
    </source>
</evidence>
<accession>A0AAV5VI96</accession>
<gene>
    <name evidence="1" type="ORF">PFISCL1PPCAC_9113</name>
</gene>
<evidence type="ECO:0000313" key="2">
    <source>
        <dbReference type="Proteomes" id="UP001432322"/>
    </source>
</evidence>
<organism evidence="1 2">
    <name type="scientific">Pristionchus fissidentatus</name>
    <dbReference type="NCBI Taxonomy" id="1538716"/>
    <lineage>
        <taxon>Eukaryota</taxon>
        <taxon>Metazoa</taxon>
        <taxon>Ecdysozoa</taxon>
        <taxon>Nematoda</taxon>
        <taxon>Chromadorea</taxon>
        <taxon>Rhabditida</taxon>
        <taxon>Rhabditina</taxon>
        <taxon>Diplogasteromorpha</taxon>
        <taxon>Diplogasteroidea</taxon>
        <taxon>Neodiplogasteridae</taxon>
        <taxon>Pristionchus</taxon>
    </lineage>
</organism>
<comment type="caution">
    <text evidence="1">The sequence shown here is derived from an EMBL/GenBank/DDBJ whole genome shotgun (WGS) entry which is preliminary data.</text>
</comment>
<keyword evidence="2" id="KW-1185">Reference proteome</keyword>
<proteinExistence type="predicted"/>
<dbReference type="Proteomes" id="UP001432322">
    <property type="component" value="Unassembled WGS sequence"/>
</dbReference>
<protein>
    <submittedName>
        <fullName evidence="1">Uncharacterized protein</fullName>
    </submittedName>
</protein>
<dbReference type="EMBL" id="BTSY01000003">
    <property type="protein sequence ID" value="GMT17817.1"/>
    <property type="molecule type" value="Genomic_DNA"/>
</dbReference>
<sequence length="89" mass="10033">FKKCFTTTACTGSDGRELIKISAVDANCPALLKIRAYTDKHWLVILHSLNAEVKSIRITVDDHAFLSCTNDDAKVEAKYSDTRMEIERK</sequence>
<dbReference type="AlphaFoldDB" id="A0AAV5VI96"/>
<feature type="non-terminal residue" evidence="1">
    <location>
        <position position="1"/>
    </location>
</feature>